<evidence type="ECO:0000313" key="3">
    <source>
        <dbReference type="Proteomes" id="UP001065593"/>
    </source>
</evidence>
<dbReference type="Pfam" id="PF01973">
    <property type="entry name" value="MptE-like"/>
    <property type="match status" value="1"/>
</dbReference>
<reference evidence="2" key="1">
    <citation type="submission" date="2022-08" db="EMBL/GenBank/DDBJ databases">
        <title>Draft genome sequence of Lysinibacillus sp. strain KH24.</title>
        <authorList>
            <person name="Kanbe H."/>
            <person name="Itoh H."/>
        </authorList>
    </citation>
    <scope>NUCLEOTIDE SEQUENCE</scope>
    <source>
        <strain evidence="2">KH24</strain>
    </source>
</reference>
<accession>A0ABQ5NHI3</accession>
<comment type="caution">
    <text evidence="2">The sequence shown here is derived from an EMBL/GenBank/DDBJ whole genome shotgun (WGS) entry which is preliminary data.</text>
</comment>
<name>A0ABQ5NHI3_9BACI</name>
<gene>
    <name evidence="2" type="ORF">LYSBPC_09520</name>
</gene>
<dbReference type="PANTHER" id="PTHR41786:SF1">
    <property type="entry name" value="6-HYDROXYMETHYLPTERIN DIPHOSPHOKINASE MPTE-LIKE DOMAIN-CONTAINING PROTEIN"/>
    <property type="match status" value="1"/>
</dbReference>
<protein>
    <recommendedName>
        <fullName evidence="1">6-hydroxymethylpterin diphosphokinase MptE-like domain-containing protein</fullName>
    </recommendedName>
</protein>
<organism evidence="2 3">
    <name type="scientific">Lysinibacillus piscis</name>
    <dbReference type="NCBI Taxonomy" id="2518931"/>
    <lineage>
        <taxon>Bacteria</taxon>
        <taxon>Bacillati</taxon>
        <taxon>Bacillota</taxon>
        <taxon>Bacilli</taxon>
        <taxon>Bacillales</taxon>
        <taxon>Bacillaceae</taxon>
        <taxon>Lysinibacillus</taxon>
    </lineage>
</organism>
<dbReference type="InterPro" id="IPR002826">
    <property type="entry name" value="MptE-like"/>
</dbReference>
<feature type="domain" description="6-hydroxymethylpterin diphosphokinase MptE-like" evidence="1">
    <location>
        <begin position="150"/>
        <end position="319"/>
    </location>
</feature>
<dbReference type="RefSeq" id="WP_264987540.1">
    <property type="nucleotide sequence ID" value="NZ_BRZA01000001.1"/>
</dbReference>
<evidence type="ECO:0000259" key="1">
    <source>
        <dbReference type="Pfam" id="PF01973"/>
    </source>
</evidence>
<evidence type="ECO:0000313" key="2">
    <source>
        <dbReference type="EMBL" id="GLC87825.1"/>
    </source>
</evidence>
<dbReference type="PANTHER" id="PTHR41786">
    <property type="entry name" value="MOTILITY ACCESSORY FACTOR MAF"/>
    <property type="match status" value="1"/>
</dbReference>
<dbReference type="EMBL" id="BRZA01000001">
    <property type="protein sequence ID" value="GLC87825.1"/>
    <property type="molecule type" value="Genomic_DNA"/>
</dbReference>
<keyword evidence="3" id="KW-1185">Reference proteome</keyword>
<proteinExistence type="predicted"/>
<sequence length="403" mass="45664">MNFEKEKAKNGQWTLKLNGRYIYSKYNPQREATKNIISDFDIQASGYILIGLGLGYHLAALCELIDTNKSVQVVALNEEERIVFHSIEQDFPFAQYNIKIGSFQDIEWNGNLQIIIPQVWMNTIDEEHPLYFSLADIKMKQVTYKQSAEQMVENFSFNSALNHFDLVEQKARISQRKNACLVASGPSLKDTVEWLKEQQKELYILCVGSALNFLLNHGVVPNAVIISDPKDNIYYQVNHTAYTGHLFYLSTANYKTVQAYAHSKTILLQEGYSLAERQATDLSYPLLETGGSVATTGFSLLEYFGFATIFLFGQDLGFEAEETHVVGSTSGRIVSADEKLIEIPSNRGTSIHTTLNLYSYLKWFESKCASTKIRVYNTAYNGAVINNAQLVQYEKFLSLLKEC</sequence>
<dbReference type="Proteomes" id="UP001065593">
    <property type="component" value="Unassembled WGS sequence"/>
</dbReference>